<feature type="transmembrane region" description="Helical" evidence="1">
    <location>
        <begin position="487"/>
        <end position="513"/>
    </location>
</feature>
<evidence type="ECO:0000313" key="2">
    <source>
        <dbReference type="EMBL" id="OLQ00899.1"/>
    </source>
</evidence>
<dbReference type="OrthoDB" id="416588at2759"/>
<dbReference type="EMBL" id="LSRX01000311">
    <property type="protein sequence ID" value="OLQ00899.1"/>
    <property type="molecule type" value="Genomic_DNA"/>
</dbReference>
<feature type="transmembrane region" description="Helical" evidence="1">
    <location>
        <begin position="450"/>
        <end position="475"/>
    </location>
</feature>
<sequence>MPRLRNVGSVQALCDRGLFRATSALQILGGFGEVFAEGLTGVIGAAEASSEVNATAGDGAFRGTEPVNRVEVFISHTWSSGRWPKYLSMCYFLNLGIAVKSALVCWVLAVASLCIVQAYVRGICDRYYLFPLLIELPVLAFFVFFFFGQQLTGGCFAPSFWLDKLCIHQTKHDLKAQQVAALPVFVARSSRMLVLWDDTYFERLWCNMEMATFAKYSASPEKMEFLPLWLAPWMLSSVLLDLLGVTLVCCMQRSASGEGYEESIEAISKHGAELLGGSQSVRTFIHMFLEVFPSFMCYLPVALPTLLSFKRKIQGHELMLEQMASFDLKNAKCSVEADRPLVEEQVALHFQPEIDHEVIVAGAAGAAAPVEAEDSHEEALERFNNYVQGPLRAACLDSIGDQKEVPLHLCYICFLPMSFYAAVNVTPFAYGDCTMSYSTMGFDSPNHLMVTFATCWLCTQLLVFPVTFPLLLRTLQLVEATCSSKVLRLLLGSLGSAFAYAYTFFCAGTIWGVTTVVSQSYSPTWLLIYLAVITCLALQAYLFFGKRPKPSCSCRCLEPIGGDDCKPMLAFRV</sequence>
<feature type="transmembrane region" description="Helical" evidence="1">
    <location>
        <begin position="525"/>
        <end position="544"/>
    </location>
</feature>
<keyword evidence="1" id="KW-0812">Transmembrane</keyword>
<evidence type="ECO:0000313" key="3">
    <source>
        <dbReference type="Proteomes" id="UP000186817"/>
    </source>
</evidence>
<keyword evidence="1" id="KW-0472">Membrane</keyword>
<keyword evidence="3" id="KW-1185">Reference proteome</keyword>
<gene>
    <name evidence="2" type="ORF">AK812_SmicGene16398</name>
</gene>
<accession>A0A1Q9E0I3</accession>
<organism evidence="2 3">
    <name type="scientific">Symbiodinium microadriaticum</name>
    <name type="common">Dinoflagellate</name>
    <name type="synonym">Zooxanthella microadriatica</name>
    <dbReference type="NCBI Taxonomy" id="2951"/>
    <lineage>
        <taxon>Eukaryota</taxon>
        <taxon>Sar</taxon>
        <taxon>Alveolata</taxon>
        <taxon>Dinophyceae</taxon>
        <taxon>Suessiales</taxon>
        <taxon>Symbiodiniaceae</taxon>
        <taxon>Symbiodinium</taxon>
    </lineage>
</organism>
<evidence type="ECO:0008006" key="4">
    <source>
        <dbReference type="Google" id="ProtNLM"/>
    </source>
</evidence>
<feature type="transmembrane region" description="Helical" evidence="1">
    <location>
        <begin position="91"/>
        <end position="120"/>
    </location>
</feature>
<proteinExistence type="predicted"/>
<name>A0A1Q9E0I3_SYMMI</name>
<feature type="transmembrane region" description="Helical" evidence="1">
    <location>
        <begin position="225"/>
        <end position="248"/>
    </location>
</feature>
<feature type="transmembrane region" description="Helical" evidence="1">
    <location>
        <begin position="284"/>
        <end position="309"/>
    </location>
</feature>
<dbReference type="AlphaFoldDB" id="A0A1Q9E0I3"/>
<dbReference type="Proteomes" id="UP000186817">
    <property type="component" value="Unassembled WGS sequence"/>
</dbReference>
<feature type="transmembrane region" description="Helical" evidence="1">
    <location>
        <begin position="409"/>
        <end position="430"/>
    </location>
</feature>
<dbReference type="OMA" id="TAREMEW"/>
<comment type="caution">
    <text evidence="2">The sequence shown here is derived from an EMBL/GenBank/DDBJ whole genome shotgun (WGS) entry which is preliminary data.</text>
</comment>
<protein>
    <recommendedName>
        <fullName evidence="4">Transmembrane protein</fullName>
    </recommendedName>
</protein>
<evidence type="ECO:0000256" key="1">
    <source>
        <dbReference type="SAM" id="Phobius"/>
    </source>
</evidence>
<keyword evidence="1" id="KW-1133">Transmembrane helix</keyword>
<reference evidence="2 3" key="1">
    <citation type="submission" date="2016-02" db="EMBL/GenBank/DDBJ databases">
        <title>Genome analysis of coral dinoflagellate symbionts highlights evolutionary adaptations to a symbiotic lifestyle.</title>
        <authorList>
            <person name="Aranda M."/>
            <person name="Li Y."/>
            <person name="Liew Y.J."/>
            <person name="Baumgarten S."/>
            <person name="Simakov O."/>
            <person name="Wilson M."/>
            <person name="Piel J."/>
            <person name="Ashoor H."/>
            <person name="Bougouffa S."/>
            <person name="Bajic V.B."/>
            <person name="Ryu T."/>
            <person name="Ravasi T."/>
            <person name="Bayer T."/>
            <person name="Micklem G."/>
            <person name="Kim H."/>
            <person name="Bhak J."/>
            <person name="Lajeunesse T.C."/>
            <person name="Voolstra C.R."/>
        </authorList>
    </citation>
    <scope>NUCLEOTIDE SEQUENCE [LARGE SCALE GENOMIC DNA]</scope>
    <source>
        <strain evidence="2 3">CCMP2467</strain>
    </source>
</reference>
<feature type="transmembrane region" description="Helical" evidence="1">
    <location>
        <begin position="126"/>
        <end position="147"/>
    </location>
</feature>